<comment type="caution">
    <text evidence="1">The sequence shown here is derived from an EMBL/GenBank/DDBJ whole genome shotgun (WGS) entry which is preliminary data.</text>
</comment>
<reference evidence="1" key="2">
    <citation type="submission" date="2021-04" db="EMBL/GenBank/DDBJ databases">
        <authorList>
            <person name="Gilroy R."/>
        </authorList>
    </citation>
    <scope>NUCLEOTIDE SEQUENCE</scope>
    <source>
        <strain evidence="1">ChiHecec2B26-446</strain>
    </source>
</reference>
<accession>A0A9D1PZ90</accession>
<proteinExistence type="predicted"/>
<name>A0A9D1PZ90_9BACT</name>
<reference evidence="1" key="1">
    <citation type="journal article" date="2021" name="PeerJ">
        <title>Extensive microbial diversity within the chicken gut microbiome revealed by metagenomics and culture.</title>
        <authorList>
            <person name="Gilroy R."/>
            <person name="Ravi A."/>
            <person name="Getino M."/>
            <person name="Pursley I."/>
            <person name="Horton D.L."/>
            <person name="Alikhan N.F."/>
            <person name="Baker D."/>
            <person name="Gharbi K."/>
            <person name="Hall N."/>
            <person name="Watson M."/>
            <person name="Adriaenssens E.M."/>
            <person name="Foster-Nyarko E."/>
            <person name="Jarju S."/>
            <person name="Secka A."/>
            <person name="Antonio M."/>
            <person name="Oren A."/>
            <person name="Chaudhuri R.R."/>
            <person name="La Ragione R."/>
            <person name="Hildebrand F."/>
            <person name="Pallen M.J."/>
        </authorList>
    </citation>
    <scope>NUCLEOTIDE SEQUENCE</scope>
    <source>
        <strain evidence="1">ChiHecec2B26-446</strain>
    </source>
</reference>
<organism evidence="1 2">
    <name type="scientific">Candidatus Desulfovibrio intestinipullorum</name>
    <dbReference type="NCBI Taxonomy" id="2838536"/>
    <lineage>
        <taxon>Bacteria</taxon>
        <taxon>Pseudomonadati</taxon>
        <taxon>Thermodesulfobacteriota</taxon>
        <taxon>Desulfovibrionia</taxon>
        <taxon>Desulfovibrionales</taxon>
        <taxon>Desulfovibrionaceae</taxon>
        <taxon>Desulfovibrio</taxon>
    </lineage>
</organism>
<dbReference type="Proteomes" id="UP000886752">
    <property type="component" value="Unassembled WGS sequence"/>
</dbReference>
<dbReference type="AlphaFoldDB" id="A0A9D1PZ90"/>
<evidence type="ECO:0008006" key="3">
    <source>
        <dbReference type="Google" id="ProtNLM"/>
    </source>
</evidence>
<sequence length="88" mass="10360">MRDSETKTALEAEQQFLADMAAWHQYEQREKYYFDLASMKSDSRKEGERKATLKIARRMLSMNMSLEEIHKATNLPLSEILSLRDQMS</sequence>
<gene>
    <name evidence="1" type="ORF">H9894_09690</name>
</gene>
<evidence type="ECO:0000313" key="2">
    <source>
        <dbReference type="Proteomes" id="UP000886752"/>
    </source>
</evidence>
<protein>
    <recommendedName>
        <fullName evidence="3">Rpn family recombination-promoting nuclease/putative transposase</fullName>
    </recommendedName>
</protein>
<evidence type="ECO:0000313" key="1">
    <source>
        <dbReference type="EMBL" id="HIW01439.1"/>
    </source>
</evidence>
<dbReference type="EMBL" id="DXHV01000081">
    <property type="protein sequence ID" value="HIW01439.1"/>
    <property type="molecule type" value="Genomic_DNA"/>
</dbReference>